<evidence type="ECO:0000256" key="1">
    <source>
        <dbReference type="SAM" id="MobiDB-lite"/>
    </source>
</evidence>
<gene>
    <name evidence="2" type="ORF">DBV15_01137</name>
</gene>
<organism evidence="2 3">
    <name type="scientific">Temnothorax longispinosus</name>
    <dbReference type="NCBI Taxonomy" id="300112"/>
    <lineage>
        <taxon>Eukaryota</taxon>
        <taxon>Metazoa</taxon>
        <taxon>Ecdysozoa</taxon>
        <taxon>Arthropoda</taxon>
        <taxon>Hexapoda</taxon>
        <taxon>Insecta</taxon>
        <taxon>Pterygota</taxon>
        <taxon>Neoptera</taxon>
        <taxon>Endopterygota</taxon>
        <taxon>Hymenoptera</taxon>
        <taxon>Apocrita</taxon>
        <taxon>Aculeata</taxon>
        <taxon>Formicoidea</taxon>
        <taxon>Formicidae</taxon>
        <taxon>Myrmicinae</taxon>
        <taxon>Temnothorax</taxon>
    </lineage>
</organism>
<sequence>MDHASPRARRTRGSAYSPCTLPVAARDVTATVRDSTAAATRRRHATHYRLGGPVALRLACRYSEQAKREREERERKGKKRSPRPVIRCRSAPRVLIHEKRRDQAPREADSYSTRLMHRNFTLDSALVAWIPIELSLRRGFREDPVTVCLKHTHESRILTPGGSAISPGGAGPPASPSPGHYHPPAHSPPLVKVSPLFSSGISKNKHRFVNETGPNPIIRHVPDFLSPSLSALLPESSAISEFDATSAIRYRPRKSDCSLWSRNNCVGLPPSGEAGMAGNGFANHEEKEADDDDGCKGGCPSSFSSAAAVNPSGDSARQLSTDCRWRSPGRNLTWNDSWSVPCSVEPRVYDIISELIKK</sequence>
<feature type="compositionally biased region" description="Basic and acidic residues" evidence="1">
    <location>
        <begin position="95"/>
        <end position="109"/>
    </location>
</feature>
<accession>A0A4S2J9C9</accession>
<evidence type="ECO:0000313" key="3">
    <source>
        <dbReference type="Proteomes" id="UP000310200"/>
    </source>
</evidence>
<proteinExistence type="predicted"/>
<feature type="region of interest" description="Disordered" evidence="1">
    <location>
        <begin position="157"/>
        <end position="193"/>
    </location>
</feature>
<dbReference type="AlphaFoldDB" id="A0A4S2J9C9"/>
<keyword evidence="3" id="KW-1185">Reference proteome</keyword>
<reference evidence="2 3" key="1">
    <citation type="journal article" date="2019" name="Philos. Trans. R. Soc. Lond., B, Biol. Sci.">
        <title>Ant behaviour and brain gene expression of defending hosts depend on the ecological success of the intruding social parasite.</title>
        <authorList>
            <person name="Kaur R."/>
            <person name="Stoldt M."/>
            <person name="Jongepier E."/>
            <person name="Feldmeyer B."/>
            <person name="Menzel F."/>
            <person name="Bornberg-Bauer E."/>
            <person name="Foitzik S."/>
        </authorList>
    </citation>
    <scope>NUCLEOTIDE SEQUENCE [LARGE SCALE GENOMIC DNA]</scope>
    <source>
        <tissue evidence="2">Whole body</tissue>
    </source>
</reference>
<protein>
    <submittedName>
        <fullName evidence="2">Uncharacterized protein</fullName>
    </submittedName>
</protein>
<evidence type="ECO:0000313" key="2">
    <source>
        <dbReference type="EMBL" id="TGZ31881.1"/>
    </source>
</evidence>
<feature type="region of interest" description="Disordered" evidence="1">
    <location>
        <begin position="65"/>
        <end position="109"/>
    </location>
</feature>
<dbReference type="EMBL" id="QBLH01003980">
    <property type="protein sequence ID" value="TGZ31881.1"/>
    <property type="molecule type" value="Genomic_DNA"/>
</dbReference>
<feature type="compositionally biased region" description="Basic and acidic residues" evidence="1">
    <location>
        <begin position="65"/>
        <end position="75"/>
    </location>
</feature>
<comment type="caution">
    <text evidence="2">The sequence shown here is derived from an EMBL/GenBank/DDBJ whole genome shotgun (WGS) entry which is preliminary data.</text>
</comment>
<dbReference type="Proteomes" id="UP000310200">
    <property type="component" value="Unassembled WGS sequence"/>
</dbReference>
<name>A0A4S2J9C9_9HYME</name>